<dbReference type="PANTHER" id="PTHR42718">
    <property type="entry name" value="MAJOR FACILITATOR SUPERFAMILY MULTIDRUG TRANSPORTER MFSC"/>
    <property type="match status" value="1"/>
</dbReference>
<feature type="transmembrane region" description="Helical" evidence="7">
    <location>
        <begin position="325"/>
        <end position="343"/>
    </location>
</feature>
<feature type="transmembrane region" description="Helical" evidence="7">
    <location>
        <begin position="247"/>
        <end position="266"/>
    </location>
</feature>
<feature type="transmembrane region" description="Helical" evidence="7">
    <location>
        <begin position="423"/>
        <end position="444"/>
    </location>
</feature>
<evidence type="ECO:0000259" key="8">
    <source>
        <dbReference type="PROSITE" id="PS50850"/>
    </source>
</evidence>
<accession>A0A7K0DXX5</accession>
<dbReference type="Gene3D" id="1.20.1250.20">
    <property type="entry name" value="MFS general substrate transporter like domains"/>
    <property type="match status" value="1"/>
</dbReference>
<feature type="transmembrane region" description="Helical" evidence="7">
    <location>
        <begin position="21"/>
        <end position="44"/>
    </location>
</feature>
<evidence type="ECO:0000256" key="5">
    <source>
        <dbReference type="ARBA" id="ARBA00023136"/>
    </source>
</evidence>
<feature type="transmembrane region" description="Helical" evidence="7">
    <location>
        <begin position="291"/>
        <end position="313"/>
    </location>
</feature>
<keyword evidence="3 7" id="KW-0812">Transmembrane</keyword>
<evidence type="ECO:0000313" key="10">
    <source>
        <dbReference type="Proteomes" id="UP000431401"/>
    </source>
</evidence>
<dbReference type="InterPro" id="IPR011701">
    <property type="entry name" value="MFS"/>
</dbReference>
<name>A0A7K0DXX5_9NOCA</name>
<sequence>MTNVELEPARTARGRSLALSALALALALVVLDGTLVGAALPVIIGKLHLNFAQAQWVNGVYAIVFAALLITGERLGHRYGRRTIIAAGLVLLMLGSVLAAVAHAPSTLIWGRIVQGVAAAAILPGVYSIANARYRRRRAGAGALLVAVAVAGPLLGGWLSTSFGWTWVFLVNVPVGLIALVLLILWVPDITGRDEALDLDVDGFLLGGAGFGLVMFGLIQGPTFGWWRPLRDFPILGLTWSTRATMSPTPVLLVVGLLLCLLFVLWERHRLRARRPALVDPNLLRLPGFRWGALVTLLIAITNFGLLFVLPLYLVNVLNMTTLRAGAVLSAAALGALVAARWSDAVARWCGAVRTVRLGLTIDVIAVAVLGLVLSTRLSGWWVAVLLLCYGFGLGLVGARLPRIVLSKVPPGQGGPAGATQSTALQIGAALGTAVLGGALSIALSKDLSHRLDLIHMPRVTGTRLAEATRDSAGIAIPDLRRHGGADAIVSALSHAFTDATRTSLLTGAIVLLIGLLAAARIPAPTWEFRPVRRGLAAAGQVVAGGAAAKSPAETSEGEGTTEADVVAVTETEIAASETATADTATATVIEETASPEAATAVPGLTETVAAETVTSDNGTTEDAVAESSEDADESAVDTVQTVGRHAAAEPVETDSGDIESASEAPSGASETAPESEREAKDSGAES</sequence>
<dbReference type="GO" id="GO:0005886">
    <property type="term" value="C:plasma membrane"/>
    <property type="evidence" value="ECO:0007669"/>
    <property type="project" value="UniProtKB-SubCell"/>
</dbReference>
<protein>
    <submittedName>
        <fullName evidence="9">Putative multidrug resistance protein MdtD</fullName>
    </submittedName>
</protein>
<feature type="transmembrane region" description="Helical" evidence="7">
    <location>
        <begin position="355"/>
        <end position="374"/>
    </location>
</feature>
<feature type="transmembrane region" description="Helical" evidence="7">
    <location>
        <begin position="380"/>
        <end position="402"/>
    </location>
</feature>
<feature type="domain" description="Major facilitator superfamily (MFS) profile" evidence="8">
    <location>
        <begin position="18"/>
        <end position="527"/>
    </location>
</feature>
<dbReference type="Pfam" id="PF07690">
    <property type="entry name" value="MFS_1"/>
    <property type="match status" value="1"/>
</dbReference>
<keyword evidence="2" id="KW-0813">Transport</keyword>
<dbReference type="Gene3D" id="1.20.1720.10">
    <property type="entry name" value="Multidrug resistance protein D"/>
    <property type="match status" value="1"/>
</dbReference>
<dbReference type="OrthoDB" id="7375466at2"/>
<feature type="transmembrane region" description="Helical" evidence="7">
    <location>
        <begin position="165"/>
        <end position="187"/>
    </location>
</feature>
<dbReference type="Proteomes" id="UP000431401">
    <property type="component" value="Unassembled WGS sequence"/>
</dbReference>
<feature type="transmembrane region" description="Helical" evidence="7">
    <location>
        <begin position="139"/>
        <end position="159"/>
    </location>
</feature>
<evidence type="ECO:0000256" key="2">
    <source>
        <dbReference type="ARBA" id="ARBA00022448"/>
    </source>
</evidence>
<evidence type="ECO:0000256" key="3">
    <source>
        <dbReference type="ARBA" id="ARBA00022692"/>
    </source>
</evidence>
<feature type="transmembrane region" description="Helical" evidence="7">
    <location>
        <begin position="56"/>
        <end position="72"/>
    </location>
</feature>
<evidence type="ECO:0000256" key="6">
    <source>
        <dbReference type="SAM" id="MobiDB-lite"/>
    </source>
</evidence>
<dbReference type="RefSeq" id="WP_153346843.1">
    <property type="nucleotide sequence ID" value="NZ_WEGI01000012.1"/>
</dbReference>
<comment type="caution">
    <text evidence="9">The sequence shown here is derived from an EMBL/GenBank/DDBJ whole genome shotgun (WGS) entry which is preliminary data.</text>
</comment>
<dbReference type="AlphaFoldDB" id="A0A7K0DXX5"/>
<feature type="transmembrane region" description="Helical" evidence="7">
    <location>
        <begin position="505"/>
        <end position="524"/>
    </location>
</feature>
<dbReference type="PANTHER" id="PTHR42718:SF9">
    <property type="entry name" value="MAJOR FACILITATOR SUPERFAMILY MULTIDRUG TRANSPORTER MFSC"/>
    <property type="match status" value="1"/>
</dbReference>
<feature type="region of interest" description="Disordered" evidence="6">
    <location>
        <begin position="613"/>
        <end position="687"/>
    </location>
</feature>
<dbReference type="InterPro" id="IPR020846">
    <property type="entry name" value="MFS_dom"/>
</dbReference>
<dbReference type="PROSITE" id="PS50850">
    <property type="entry name" value="MFS"/>
    <property type="match status" value="1"/>
</dbReference>
<dbReference type="SUPFAM" id="SSF103473">
    <property type="entry name" value="MFS general substrate transporter"/>
    <property type="match status" value="1"/>
</dbReference>
<evidence type="ECO:0000256" key="4">
    <source>
        <dbReference type="ARBA" id="ARBA00022989"/>
    </source>
</evidence>
<proteinExistence type="predicted"/>
<reference evidence="9 10" key="1">
    <citation type="submission" date="2019-10" db="EMBL/GenBank/DDBJ databases">
        <title>Nocardia macrotermitis sp. nov. and Nocardia aurantia sp. nov., isolated from the gut of fungus growing-termite Macrotermes natalensis.</title>
        <authorList>
            <person name="Benndorf R."/>
            <person name="Schwitalla J."/>
            <person name="Martin K."/>
            <person name="De Beer W."/>
            <person name="Kaster A.-K."/>
            <person name="Vollmers J."/>
            <person name="Poulsen M."/>
            <person name="Beemelmanns C."/>
        </authorList>
    </citation>
    <scope>NUCLEOTIDE SEQUENCE [LARGE SCALE GENOMIC DNA]</scope>
    <source>
        <strain evidence="9 10">RB56</strain>
    </source>
</reference>
<evidence type="ECO:0000313" key="9">
    <source>
        <dbReference type="EMBL" id="MQY29704.1"/>
    </source>
</evidence>
<gene>
    <name evidence="9" type="primary">mdtD_12</name>
    <name evidence="9" type="ORF">NRB56_52970</name>
</gene>
<comment type="subcellular location">
    <subcellularLocation>
        <location evidence="1">Cell membrane</location>
        <topology evidence="1">Multi-pass membrane protein</topology>
    </subcellularLocation>
</comment>
<feature type="transmembrane region" description="Helical" evidence="7">
    <location>
        <begin position="109"/>
        <end position="127"/>
    </location>
</feature>
<feature type="transmembrane region" description="Helical" evidence="7">
    <location>
        <begin position="199"/>
        <end position="227"/>
    </location>
</feature>
<feature type="transmembrane region" description="Helical" evidence="7">
    <location>
        <begin position="84"/>
        <end position="103"/>
    </location>
</feature>
<feature type="compositionally biased region" description="Low complexity" evidence="6">
    <location>
        <begin position="660"/>
        <end position="673"/>
    </location>
</feature>
<feature type="compositionally biased region" description="Acidic residues" evidence="6">
    <location>
        <begin position="624"/>
        <end position="636"/>
    </location>
</feature>
<dbReference type="InterPro" id="IPR036259">
    <property type="entry name" value="MFS_trans_sf"/>
</dbReference>
<dbReference type="EMBL" id="WEGI01000012">
    <property type="protein sequence ID" value="MQY29704.1"/>
    <property type="molecule type" value="Genomic_DNA"/>
</dbReference>
<keyword evidence="4 7" id="KW-1133">Transmembrane helix</keyword>
<organism evidence="9 10">
    <name type="scientific">Nocardia aurantia</name>
    <dbReference type="NCBI Taxonomy" id="2585199"/>
    <lineage>
        <taxon>Bacteria</taxon>
        <taxon>Bacillati</taxon>
        <taxon>Actinomycetota</taxon>
        <taxon>Actinomycetes</taxon>
        <taxon>Mycobacteriales</taxon>
        <taxon>Nocardiaceae</taxon>
        <taxon>Nocardia</taxon>
    </lineage>
</organism>
<dbReference type="GO" id="GO:0022857">
    <property type="term" value="F:transmembrane transporter activity"/>
    <property type="evidence" value="ECO:0007669"/>
    <property type="project" value="InterPro"/>
</dbReference>
<feature type="compositionally biased region" description="Basic and acidic residues" evidence="6">
    <location>
        <begin position="675"/>
        <end position="687"/>
    </location>
</feature>
<evidence type="ECO:0000256" key="1">
    <source>
        <dbReference type="ARBA" id="ARBA00004651"/>
    </source>
</evidence>
<keyword evidence="10" id="KW-1185">Reference proteome</keyword>
<keyword evidence="5 7" id="KW-0472">Membrane</keyword>
<evidence type="ECO:0000256" key="7">
    <source>
        <dbReference type="SAM" id="Phobius"/>
    </source>
</evidence>
<dbReference type="CDD" id="cd17321">
    <property type="entry name" value="MFS_MMR_MDR_like"/>
    <property type="match status" value="1"/>
</dbReference>